<protein>
    <submittedName>
        <fullName evidence="2">Uncharacterized protein</fullName>
    </submittedName>
</protein>
<proteinExistence type="predicted"/>
<reference evidence="2" key="1">
    <citation type="submission" date="2023-03" db="EMBL/GenBank/DDBJ databases">
        <title>Massive genome expansion in bonnet fungi (Mycena s.s.) driven by repeated elements and novel gene families across ecological guilds.</title>
        <authorList>
            <consortium name="Lawrence Berkeley National Laboratory"/>
            <person name="Harder C.B."/>
            <person name="Miyauchi S."/>
            <person name="Viragh M."/>
            <person name="Kuo A."/>
            <person name="Thoen E."/>
            <person name="Andreopoulos B."/>
            <person name="Lu D."/>
            <person name="Skrede I."/>
            <person name="Drula E."/>
            <person name="Henrissat B."/>
            <person name="Morin E."/>
            <person name="Kohler A."/>
            <person name="Barry K."/>
            <person name="LaButti K."/>
            <person name="Morin E."/>
            <person name="Salamov A."/>
            <person name="Lipzen A."/>
            <person name="Mereny Z."/>
            <person name="Hegedus B."/>
            <person name="Baldrian P."/>
            <person name="Stursova M."/>
            <person name="Weitz H."/>
            <person name="Taylor A."/>
            <person name="Grigoriev I.V."/>
            <person name="Nagy L.G."/>
            <person name="Martin F."/>
            <person name="Kauserud H."/>
        </authorList>
    </citation>
    <scope>NUCLEOTIDE SEQUENCE</scope>
    <source>
        <strain evidence="2">CBHHK182m</strain>
    </source>
</reference>
<keyword evidence="3" id="KW-1185">Reference proteome</keyword>
<feature type="region of interest" description="Disordered" evidence="1">
    <location>
        <begin position="101"/>
        <end position="137"/>
    </location>
</feature>
<organism evidence="2 3">
    <name type="scientific">Mycena metata</name>
    <dbReference type="NCBI Taxonomy" id="1033252"/>
    <lineage>
        <taxon>Eukaryota</taxon>
        <taxon>Fungi</taxon>
        <taxon>Dikarya</taxon>
        <taxon>Basidiomycota</taxon>
        <taxon>Agaricomycotina</taxon>
        <taxon>Agaricomycetes</taxon>
        <taxon>Agaricomycetidae</taxon>
        <taxon>Agaricales</taxon>
        <taxon>Marasmiineae</taxon>
        <taxon>Mycenaceae</taxon>
        <taxon>Mycena</taxon>
    </lineage>
</organism>
<dbReference type="Proteomes" id="UP001215598">
    <property type="component" value="Unassembled WGS sequence"/>
</dbReference>
<dbReference type="AlphaFoldDB" id="A0AAD7I1H9"/>
<sequence length="302" mass="33195">MLPKHTPGDTTLIESLPIQMGVITAFRCSIYVNGFVTANPLLFIGNECNDTTQLRVFLQHSAPPRYHQPSLLEKAVVKTRIRTEGTREVVEILSDSDEASGLDDFEVRGHGPRVSSPLPPSDIPTESSDMVSDAESLSDELDIEPELMQSVGPRDIVTHASIQKALIIHPRNIDHNHPIPALKKSSPVGCVGATVSKVDNAWRICAGPASNQINRKLVREAKMEAYPAGLDLTGAFQLFRDDLRKPVDERYIQRLVTMPDGGVIILTDLAALIELMDNMGVTSFETDTTFNTLGNPKRVQNH</sequence>
<accession>A0AAD7I1H9</accession>
<evidence type="ECO:0000256" key="1">
    <source>
        <dbReference type="SAM" id="MobiDB-lite"/>
    </source>
</evidence>
<name>A0AAD7I1H9_9AGAR</name>
<evidence type="ECO:0000313" key="3">
    <source>
        <dbReference type="Proteomes" id="UP001215598"/>
    </source>
</evidence>
<comment type="caution">
    <text evidence="2">The sequence shown here is derived from an EMBL/GenBank/DDBJ whole genome shotgun (WGS) entry which is preliminary data.</text>
</comment>
<gene>
    <name evidence="2" type="ORF">B0H16DRAFT_1892969</name>
</gene>
<dbReference type="EMBL" id="JARKIB010000142">
    <property type="protein sequence ID" value="KAJ7732886.1"/>
    <property type="molecule type" value="Genomic_DNA"/>
</dbReference>
<evidence type="ECO:0000313" key="2">
    <source>
        <dbReference type="EMBL" id="KAJ7732886.1"/>
    </source>
</evidence>